<dbReference type="PROSITE" id="PS52008">
    <property type="entry name" value="GH81"/>
    <property type="match status" value="1"/>
</dbReference>
<dbReference type="Gene3D" id="2.60.120.260">
    <property type="entry name" value="Galactose-binding domain-like"/>
    <property type="match status" value="6"/>
</dbReference>
<sequence length="1653" mass="182947">MKNSFTHKRKPHFLWAHILITLLLLIGSVPAVPATAVHAEATDYLLSLNRPVYASSSLGGGTPDLAVDGNNSTRWESVWQKDPQWIYVDLGASASISRVSVQWEGAYSTAFEFQTSEDEINWSPIYSTVEGKGGLTDEAVSAKGRYVRVYSSKRAQQNYGISIWEFNVYGTGGINLPPKPDAANIAKNKPVVASSLEIDEPSRSAEDKAKMKEKDYLAINAADGDSNTRWASIFKENEWIYVDLGKKSEIGSVVFNWEAAYGRAYDIQVSDDAQSWTTIYRQLNGSGGKETIPLYAKARYVKMVGIGRAGTNGYSLFDFEVHTYRDGDPKSTYEIPDIPVASKVQVGAGSYEINDITQLEPKNPKYRTSDIDAPIPSNDWWQSILISKLGDGNSLITLPFKNRYTKQGLAILNPGAGYASADGGSMDADGDPDLYLSTNTINPADMETKISGYGDYSASVILSDDDTAKMSTTFVKGSPFLYNTFENPDAIIIQSPVMTRLFDDNNNPVLVNDGDVVTADHIGIEVTNKDKAPTPQTFVRSYGIFAPPGTVFMKLGNTIKIKLSGDGDYLSLATLPSALELNEFYQHAYAFVSNTEVAYQYDQASSMVSTSFHSVTELKRPGFSKDTIMALLPHQWKISSTPLTEMTYPSIRGVLKVAEGNTFTTSDRFYGIIPQFVEPDDSTYSRAQLIAYLDQLDADLTGNLMIADPYWQGKKLHPLSLAVLISDQLGDTERRDRYLADLKTILTDWYTYSPDEPLHSYYFHYSQEWGSVFPYASGFGVNTGLTDHHFTYGYYIFASAVLATYDKGFLNDYGDMVETLIRDYANPSKTDSEFPWFRNFDPYEGHSWAGGYADNRSGNNQEAAGEALFSWVGEYMWGLVTENNTYRDAGIWGFTTEEKAVEQYWFNYDHDNWVEGYDHATVGQVYGSAYLFGTFFSGDPQSIYGIHWLPPAEWMTYYGREPEKAASLYTGLIKDLGQPENTWQHIIWPFESISDPQTVLDKWDTTNMQQNEAFNAYWFVHSMATLGSRTMDIWADDPAVTVYKKADSYTAQIWNPSGSSKTIHFYNATGVLGSATVYPNALVSVDPTKVTVVDAPDPSNGVQYLDRSDWVITTSAGSEPVSNLVDGKLDTRWSSGRAQNGADWLQIDLGSEQTFDTLFMNSGTSYGDYANSYEVLVSSDGVNWGDAVANGKGTSPSLAVAMTPQTARYIKIALKDSADNWWSIAELKIAKFGKKLIEHPESSLEDRSGWKITASSTYASDITANILDGSAATLWSSGREQTNGQWLQIDLGSKQSFDSIVLDPGNSADDYPRGYKIVVSDDGEQWRTAVASGKGAPGTMALSFKTQNARYIKLLQTGEANKWWSVAELTVHNYGIGKQKLVASNGWLLTSSTTSGESTAAMLDGDKNTRWSSGHEQTNGQWIQLDMGSEQAVDQIVMDSGSNRDDYAHGYEVYVSKDGKNWGSTVASGEGKNSFVTAAFPLQTVRYLKVVQTAADSHWWSISELKVFTKDDDLPEEVLDEPIALDRSPWTVTASTYASDAPAANMLDADKGSRWTTGAPQTAGQWIQLDLGSLQNFRELTLNSGNSENDYGRGYQVLVSKDGVNWSLVAENEAASKSIVETFPLQSARYVKIIQTKEAPAWWWSVSELNLYK</sequence>
<dbReference type="InterPro" id="IPR000421">
    <property type="entry name" value="FA58C"/>
</dbReference>
<dbReference type="PROSITE" id="PS50022">
    <property type="entry name" value="FA58C_3"/>
    <property type="match status" value="6"/>
</dbReference>
<evidence type="ECO:0000256" key="1">
    <source>
        <dbReference type="ARBA" id="ARBA00000382"/>
    </source>
</evidence>
<feature type="domain" description="F5/8 type C" evidence="9">
    <location>
        <begin position="1392"/>
        <end position="1510"/>
    </location>
</feature>
<keyword evidence="11" id="KW-1185">Reference proteome</keyword>
<dbReference type="Pfam" id="PF22633">
    <property type="entry name" value="F5_F8_type_C_2"/>
    <property type="match status" value="1"/>
</dbReference>
<name>A0A7X2H7U9_9BACL</name>
<evidence type="ECO:0000259" key="9">
    <source>
        <dbReference type="PROSITE" id="PS50022"/>
    </source>
</evidence>
<evidence type="ECO:0000256" key="7">
    <source>
        <dbReference type="ARBA" id="ARBA00023316"/>
    </source>
</evidence>
<dbReference type="InterPro" id="IPR040720">
    <property type="entry name" value="GH81_C"/>
</dbReference>
<dbReference type="PANTHER" id="PTHR31983">
    <property type="entry name" value="ENDO-1,3(4)-BETA-GLUCANASE 1"/>
    <property type="match status" value="1"/>
</dbReference>
<evidence type="ECO:0000256" key="8">
    <source>
        <dbReference type="ARBA" id="ARBA00023326"/>
    </source>
</evidence>
<accession>A0A7X2H7U9</accession>
<gene>
    <name evidence="10" type="ORF">GJB61_18975</name>
</gene>
<dbReference type="EC" id="3.2.1.39" evidence="3"/>
<dbReference type="GO" id="GO:0042973">
    <property type="term" value="F:glucan endo-1,3-beta-D-glucosidase activity"/>
    <property type="evidence" value="ECO:0007669"/>
    <property type="project" value="UniProtKB-EC"/>
</dbReference>
<keyword evidence="6" id="KW-0326">Glycosidase</keyword>
<comment type="catalytic activity">
    <reaction evidence="1">
        <text>Hydrolysis of (1-&gt;3)-beta-D-glucosidic linkages in (1-&gt;3)-beta-D-glucans.</text>
        <dbReference type="EC" id="3.2.1.39"/>
    </reaction>
</comment>
<evidence type="ECO:0000313" key="11">
    <source>
        <dbReference type="Proteomes" id="UP000463051"/>
    </source>
</evidence>
<dbReference type="InterPro" id="IPR005200">
    <property type="entry name" value="Endo-beta-glucanase"/>
</dbReference>
<feature type="domain" description="F5/8 type C" evidence="9">
    <location>
        <begin position="186"/>
        <end position="324"/>
    </location>
</feature>
<evidence type="ECO:0000256" key="3">
    <source>
        <dbReference type="ARBA" id="ARBA00012780"/>
    </source>
</evidence>
<dbReference type="Gene3D" id="2.70.98.30">
    <property type="entry name" value="Golgi alpha-mannosidase II, domain 4"/>
    <property type="match status" value="1"/>
</dbReference>
<dbReference type="RefSeq" id="WP_154120573.1">
    <property type="nucleotide sequence ID" value="NZ_WJXB01000007.1"/>
</dbReference>
<keyword evidence="5" id="KW-0119">Carbohydrate metabolism</keyword>
<evidence type="ECO:0000256" key="5">
    <source>
        <dbReference type="ARBA" id="ARBA00023277"/>
    </source>
</evidence>
<dbReference type="SUPFAM" id="SSF49785">
    <property type="entry name" value="Galactose-binding domain-like"/>
    <property type="match status" value="6"/>
</dbReference>
<organism evidence="10 11">
    <name type="scientific">Paenibacillus monticola</name>
    <dbReference type="NCBI Taxonomy" id="2666075"/>
    <lineage>
        <taxon>Bacteria</taxon>
        <taxon>Bacillati</taxon>
        <taxon>Bacillota</taxon>
        <taxon>Bacilli</taxon>
        <taxon>Bacillales</taxon>
        <taxon>Paenibacillaceae</taxon>
        <taxon>Paenibacillus</taxon>
    </lineage>
</organism>
<feature type="domain" description="F5/8 type C" evidence="9">
    <location>
        <begin position="1518"/>
        <end position="1653"/>
    </location>
</feature>
<feature type="domain" description="F5/8 type C" evidence="9">
    <location>
        <begin position="1085"/>
        <end position="1234"/>
    </location>
</feature>
<keyword evidence="4" id="KW-0378">Hydrolase</keyword>
<dbReference type="Proteomes" id="UP000463051">
    <property type="component" value="Unassembled WGS sequence"/>
</dbReference>
<dbReference type="EMBL" id="WJXB01000007">
    <property type="protein sequence ID" value="MRN55065.1"/>
    <property type="molecule type" value="Genomic_DNA"/>
</dbReference>
<evidence type="ECO:0000256" key="2">
    <source>
        <dbReference type="ARBA" id="ARBA00010730"/>
    </source>
</evidence>
<feature type="domain" description="F5/8 type C" evidence="9">
    <location>
        <begin position="34"/>
        <end position="171"/>
    </location>
</feature>
<evidence type="ECO:0000256" key="4">
    <source>
        <dbReference type="ARBA" id="ARBA00022801"/>
    </source>
</evidence>
<dbReference type="GO" id="GO:0000272">
    <property type="term" value="P:polysaccharide catabolic process"/>
    <property type="evidence" value="ECO:0007669"/>
    <property type="project" value="UniProtKB-KW"/>
</dbReference>
<keyword evidence="8" id="KW-0624">Polysaccharide degradation</keyword>
<reference evidence="10 11" key="1">
    <citation type="submission" date="2019-11" db="EMBL/GenBank/DDBJ databases">
        <title>Paenibacillus monticola sp. nov., a novel PGPR strain isolated from mountain sample in China.</title>
        <authorList>
            <person name="Zhao Q."/>
            <person name="Li H.-P."/>
            <person name="Zhang J.-L."/>
        </authorList>
    </citation>
    <scope>NUCLEOTIDE SEQUENCE [LARGE SCALE GENOMIC DNA]</scope>
    <source>
        <strain evidence="10 11">LC-T2</strain>
    </source>
</reference>
<dbReference type="GO" id="GO:0071555">
    <property type="term" value="P:cell wall organization"/>
    <property type="evidence" value="ECO:0007669"/>
    <property type="project" value="UniProtKB-KW"/>
</dbReference>
<dbReference type="InterPro" id="IPR008979">
    <property type="entry name" value="Galactose-bd-like_sf"/>
</dbReference>
<feature type="domain" description="F5/8 type C" evidence="9">
    <location>
        <begin position="1237"/>
        <end position="1376"/>
    </location>
</feature>
<proteinExistence type="inferred from homology"/>
<dbReference type="Pfam" id="PF17652">
    <property type="entry name" value="Glyco_hydro81C"/>
    <property type="match status" value="1"/>
</dbReference>
<dbReference type="Pfam" id="PF00754">
    <property type="entry name" value="F5_F8_type_C"/>
    <property type="match status" value="5"/>
</dbReference>
<dbReference type="GO" id="GO:0052861">
    <property type="term" value="F:endo-1,3(4)-beta-glucanase activity"/>
    <property type="evidence" value="ECO:0007669"/>
    <property type="project" value="InterPro"/>
</dbReference>
<keyword evidence="7" id="KW-0961">Cell wall biogenesis/degradation</keyword>
<dbReference type="PANTHER" id="PTHR31983:SF0">
    <property type="entry name" value="GLUCAN ENDO-1,3-BETA-D-GLUCOSIDASE 2"/>
    <property type="match status" value="1"/>
</dbReference>
<evidence type="ECO:0000256" key="6">
    <source>
        <dbReference type="ARBA" id="ARBA00023295"/>
    </source>
</evidence>
<comment type="similarity">
    <text evidence="2">Belongs to the glycosyl hydrolase 81 family.</text>
</comment>
<comment type="caution">
    <text evidence="10">The sequence shown here is derived from an EMBL/GenBank/DDBJ whole genome shotgun (WGS) entry which is preliminary data.</text>
</comment>
<protein>
    <recommendedName>
        <fullName evidence="3">glucan endo-1,3-beta-D-glucosidase</fullName>
        <ecNumber evidence="3">3.2.1.39</ecNumber>
    </recommendedName>
</protein>
<evidence type="ECO:0000313" key="10">
    <source>
        <dbReference type="EMBL" id="MRN55065.1"/>
    </source>
</evidence>